<dbReference type="Pfam" id="PF00069">
    <property type="entry name" value="Pkinase"/>
    <property type="match status" value="1"/>
</dbReference>
<sequence>MGPWRLLGLTAEGSYGVVFRAERAASPGAGVFALKLARQPEDPRFALEVELLSRVEHPNVPRLHDSGEWAGPEGALHPFLVMDWVEGLPLYSWARIQRLSSRQVLRLLAQLARALQAVHAAGGLHRDVKGTNVLVRAADGQALLADFGSCTWRGAPVLTRQSHPPGTPQYASPQAQLHQWKFRRFASARYEASPADDVYALGVTAYRLVAGRYPLIAEAQEAGEEDLFSRFPALVPVEELAQLSPELARWIGQMLSEKPEARGTAAELALGLELAANTVGSEADQPIRSGKPPARGLPEAITREAREAPPVQAPRSVVRRRWPAALLVMGGGLAASMWCVWQAKSGASSEVSGTDAAAPEGETTGLGEVVLTQPLSAPEPLPTSEGIAEEVPKEPLPGQRLPPCKKPQVKIHGSCWIPVADEAPPCIEDTYEWKRRCYVPFFGPPLPATSGQKKKPQGLSDP</sequence>
<dbReference type="InterPro" id="IPR000719">
    <property type="entry name" value="Prot_kinase_dom"/>
</dbReference>
<reference evidence="8 9" key="1">
    <citation type="submission" date="2023-12" db="EMBL/GenBank/DDBJ databases">
        <title>the genome sequence of Hyalangium sp. s54d21.</title>
        <authorList>
            <person name="Zhang X."/>
        </authorList>
    </citation>
    <scope>NUCLEOTIDE SEQUENCE [LARGE SCALE GENOMIC DNA]</scope>
    <source>
        <strain evidence="9">s54d21</strain>
    </source>
</reference>
<keyword evidence="4 8" id="KW-0418">Kinase</keyword>
<dbReference type="Proteomes" id="UP001291309">
    <property type="component" value="Unassembled WGS sequence"/>
</dbReference>
<dbReference type="EMBL" id="JAXIVS010000039">
    <property type="protein sequence ID" value="MDY7233347.1"/>
    <property type="molecule type" value="Genomic_DNA"/>
</dbReference>
<dbReference type="Gene3D" id="3.30.200.20">
    <property type="entry name" value="Phosphorylase Kinase, domain 1"/>
    <property type="match status" value="1"/>
</dbReference>
<evidence type="ECO:0000256" key="5">
    <source>
        <dbReference type="ARBA" id="ARBA00022840"/>
    </source>
</evidence>
<dbReference type="RefSeq" id="WP_321552057.1">
    <property type="nucleotide sequence ID" value="NZ_JAXIVS010000039.1"/>
</dbReference>
<proteinExistence type="predicted"/>
<evidence type="ECO:0000259" key="7">
    <source>
        <dbReference type="PROSITE" id="PS50011"/>
    </source>
</evidence>
<dbReference type="EC" id="2.7.11.1" evidence="1"/>
<evidence type="ECO:0000256" key="6">
    <source>
        <dbReference type="SAM" id="MobiDB-lite"/>
    </source>
</evidence>
<comment type="caution">
    <text evidence="8">The sequence shown here is derived from an EMBL/GenBank/DDBJ whole genome shotgun (WGS) entry which is preliminary data.</text>
</comment>
<feature type="region of interest" description="Disordered" evidence="6">
    <location>
        <begin position="378"/>
        <end position="401"/>
    </location>
</feature>
<dbReference type="PROSITE" id="PS50011">
    <property type="entry name" value="PROTEIN_KINASE_DOM"/>
    <property type="match status" value="1"/>
</dbReference>
<feature type="domain" description="Protein kinase" evidence="7">
    <location>
        <begin position="4"/>
        <end position="275"/>
    </location>
</feature>
<keyword evidence="2" id="KW-0808">Transferase</keyword>
<evidence type="ECO:0000256" key="4">
    <source>
        <dbReference type="ARBA" id="ARBA00022777"/>
    </source>
</evidence>
<keyword evidence="5" id="KW-0067">ATP-binding</keyword>
<name>A0ABU5HJL6_9BACT</name>
<dbReference type="InterPro" id="IPR050660">
    <property type="entry name" value="NEK_Ser/Thr_kinase"/>
</dbReference>
<evidence type="ECO:0000256" key="3">
    <source>
        <dbReference type="ARBA" id="ARBA00022741"/>
    </source>
</evidence>
<organism evidence="8 9">
    <name type="scientific">Hyalangium rubrum</name>
    <dbReference type="NCBI Taxonomy" id="3103134"/>
    <lineage>
        <taxon>Bacteria</taxon>
        <taxon>Pseudomonadati</taxon>
        <taxon>Myxococcota</taxon>
        <taxon>Myxococcia</taxon>
        <taxon>Myxococcales</taxon>
        <taxon>Cystobacterineae</taxon>
        <taxon>Archangiaceae</taxon>
        <taxon>Hyalangium</taxon>
    </lineage>
</organism>
<dbReference type="Gene3D" id="1.10.510.10">
    <property type="entry name" value="Transferase(Phosphotransferase) domain 1"/>
    <property type="match status" value="1"/>
</dbReference>
<accession>A0ABU5HJL6</accession>
<feature type="region of interest" description="Disordered" evidence="6">
    <location>
        <begin position="443"/>
        <end position="462"/>
    </location>
</feature>
<dbReference type="SMART" id="SM00220">
    <property type="entry name" value="S_TKc"/>
    <property type="match status" value="1"/>
</dbReference>
<protein>
    <recommendedName>
        <fullName evidence="1">non-specific serine/threonine protein kinase</fullName>
        <ecNumber evidence="1">2.7.11.1</ecNumber>
    </recommendedName>
</protein>
<evidence type="ECO:0000313" key="8">
    <source>
        <dbReference type="EMBL" id="MDY7233347.1"/>
    </source>
</evidence>
<keyword evidence="3" id="KW-0547">Nucleotide-binding</keyword>
<keyword evidence="9" id="KW-1185">Reference proteome</keyword>
<evidence type="ECO:0000313" key="9">
    <source>
        <dbReference type="Proteomes" id="UP001291309"/>
    </source>
</evidence>
<dbReference type="SUPFAM" id="SSF56112">
    <property type="entry name" value="Protein kinase-like (PK-like)"/>
    <property type="match status" value="1"/>
</dbReference>
<evidence type="ECO:0000256" key="1">
    <source>
        <dbReference type="ARBA" id="ARBA00012513"/>
    </source>
</evidence>
<dbReference type="GO" id="GO:0016301">
    <property type="term" value="F:kinase activity"/>
    <property type="evidence" value="ECO:0007669"/>
    <property type="project" value="UniProtKB-KW"/>
</dbReference>
<dbReference type="PANTHER" id="PTHR43671">
    <property type="entry name" value="SERINE/THREONINE-PROTEIN KINASE NEK"/>
    <property type="match status" value="1"/>
</dbReference>
<gene>
    <name evidence="8" type="ORF">SYV04_43595</name>
</gene>
<dbReference type="InterPro" id="IPR011009">
    <property type="entry name" value="Kinase-like_dom_sf"/>
</dbReference>
<dbReference type="CDD" id="cd14014">
    <property type="entry name" value="STKc_PknB_like"/>
    <property type="match status" value="1"/>
</dbReference>
<evidence type="ECO:0000256" key="2">
    <source>
        <dbReference type="ARBA" id="ARBA00022679"/>
    </source>
</evidence>
<dbReference type="PANTHER" id="PTHR43671:SF13">
    <property type="entry name" value="SERINE_THREONINE-PROTEIN KINASE NEK2"/>
    <property type="match status" value="1"/>
</dbReference>